<sequence length="430" mass="46002">MVPPQTAGEETGLGETIGAEHNFGVVRARAPCPASGCKTRPNCCARSRNQEALLSRPEGAVRKPPLLQVRTICAQVRARNLSPAAVCVSVRNPTQAVRVAPVTGGSALPVCFAAVFNGSRSIGTGQFRERGCDGGCFRPRGDTLSFTERPDILNCSLQIVLEDSMGETEKKRPIIAGRERGPGPGRYALPPTIGYIGHDYTKPASPAYSFHRKMSSKLYSVDSSPGPRYNIDAKLTRFGRDGTPSYSMLGRSRGSAGLFQTPGPGAYSPEAAPPLNSHRRPPSYTMGARTCYRTLDAVPAPNKYTLPVLMGSHVPTKPASACYSMSARCKSGGSSQDMAMTPGPGKYNSTDPNVYLPRRPAFSMLRRYTVPSDATRKPGPGTHDAEKVVVNKPRPTFRGSRETLATFAGHQALGGHKPRDTAASRSPVLM</sequence>
<keyword evidence="3" id="KW-1185">Reference proteome</keyword>
<organism evidence="2 3">
    <name type="scientific">Aldrovandia affinis</name>
    <dbReference type="NCBI Taxonomy" id="143900"/>
    <lineage>
        <taxon>Eukaryota</taxon>
        <taxon>Metazoa</taxon>
        <taxon>Chordata</taxon>
        <taxon>Craniata</taxon>
        <taxon>Vertebrata</taxon>
        <taxon>Euteleostomi</taxon>
        <taxon>Actinopterygii</taxon>
        <taxon>Neopterygii</taxon>
        <taxon>Teleostei</taxon>
        <taxon>Notacanthiformes</taxon>
        <taxon>Halosauridae</taxon>
        <taxon>Aldrovandia</taxon>
    </lineage>
</organism>
<proteinExistence type="predicted"/>
<dbReference type="Proteomes" id="UP001221898">
    <property type="component" value="Unassembled WGS sequence"/>
</dbReference>
<dbReference type="GO" id="GO:0005856">
    <property type="term" value="C:cytoskeleton"/>
    <property type="evidence" value="ECO:0007669"/>
    <property type="project" value="TreeGrafter"/>
</dbReference>
<dbReference type="PANTHER" id="PTHR21580:SF57">
    <property type="entry name" value="OUTER DENSE FIBER OF SPERM TAILS 3-LIKE 2-RELATED"/>
    <property type="match status" value="1"/>
</dbReference>
<comment type="caution">
    <text evidence="2">The sequence shown here is derived from an EMBL/GenBank/DDBJ whole genome shotgun (WGS) entry which is preliminary data.</text>
</comment>
<dbReference type="EMBL" id="JAINUG010000317">
    <property type="protein sequence ID" value="KAJ8378540.1"/>
    <property type="molecule type" value="Genomic_DNA"/>
</dbReference>
<evidence type="ECO:0000256" key="1">
    <source>
        <dbReference type="SAM" id="MobiDB-lite"/>
    </source>
</evidence>
<feature type="region of interest" description="Disordered" evidence="1">
    <location>
        <begin position="253"/>
        <end position="281"/>
    </location>
</feature>
<evidence type="ECO:0008006" key="4">
    <source>
        <dbReference type="Google" id="ProtNLM"/>
    </source>
</evidence>
<evidence type="ECO:0000313" key="3">
    <source>
        <dbReference type="Proteomes" id="UP001221898"/>
    </source>
</evidence>
<dbReference type="InterPro" id="IPR010736">
    <property type="entry name" value="SHIPPO-rpt"/>
</dbReference>
<name>A0AAD7RES4_9TELE</name>
<accession>A0AAD7RES4</accession>
<gene>
    <name evidence="2" type="ORF">AAFF_G00238450</name>
</gene>
<reference evidence="2" key="1">
    <citation type="journal article" date="2023" name="Science">
        <title>Genome structures resolve the early diversification of teleost fishes.</title>
        <authorList>
            <person name="Parey E."/>
            <person name="Louis A."/>
            <person name="Montfort J."/>
            <person name="Bouchez O."/>
            <person name="Roques C."/>
            <person name="Iampietro C."/>
            <person name="Lluch J."/>
            <person name="Castinel A."/>
            <person name="Donnadieu C."/>
            <person name="Desvignes T."/>
            <person name="Floi Bucao C."/>
            <person name="Jouanno E."/>
            <person name="Wen M."/>
            <person name="Mejri S."/>
            <person name="Dirks R."/>
            <person name="Jansen H."/>
            <person name="Henkel C."/>
            <person name="Chen W.J."/>
            <person name="Zahm M."/>
            <person name="Cabau C."/>
            <person name="Klopp C."/>
            <person name="Thompson A.W."/>
            <person name="Robinson-Rechavi M."/>
            <person name="Braasch I."/>
            <person name="Lecointre G."/>
            <person name="Bobe J."/>
            <person name="Postlethwait J.H."/>
            <person name="Berthelot C."/>
            <person name="Roest Crollius H."/>
            <person name="Guiguen Y."/>
        </authorList>
    </citation>
    <scope>NUCLEOTIDE SEQUENCE</scope>
    <source>
        <strain evidence="2">NC1722</strain>
    </source>
</reference>
<dbReference type="AlphaFoldDB" id="A0AAD7RES4"/>
<protein>
    <recommendedName>
        <fullName evidence="4">Outer dense fiber protein 3-like protein 2</fullName>
    </recommendedName>
</protein>
<evidence type="ECO:0000313" key="2">
    <source>
        <dbReference type="EMBL" id="KAJ8378540.1"/>
    </source>
</evidence>
<dbReference type="PANTHER" id="PTHR21580">
    <property type="entry name" value="SHIPPO-1-RELATED"/>
    <property type="match status" value="1"/>
</dbReference>
<dbReference type="InterPro" id="IPR051291">
    <property type="entry name" value="CIMAP"/>
</dbReference>
<dbReference type="Pfam" id="PF07004">
    <property type="entry name" value="SHIPPO-rpt"/>
    <property type="match status" value="4"/>
</dbReference>
<feature type="region of interest" description="Disordered" evidence="1">
    <location>
        <begin position="408"/>
        <end position="430"/>
    </location>
</feature>